<dbReference type="GO" id="GO:0003677">
    <property type="term" value="F:DNA binding"/>
    <property type="evidence" value="ECO:0007669"/>
    <property type="project" value="UniProtKB-UniRule"/>
</dbReference>
<keyword evidence="2 3" id="KW-0238">DNA-binding</keyword>
<dbReference type="RefSeq" id="WP_104850543.1">
    <property type="nucleotide sequence ID" value="NZ_PKOZ01000014.1"/>
</dbReference>
<accession>A0A2S7MWH1</accession>
<dbReference type="Pfam" id="PF00440">
    <property type="entry name" value="TetR_N"/>
    <property type="match status" value="1"/>
</dbReference>
<dbReference type="PRINTS" id="PR00455">
    <property type="entry name" value="HTHTETR"/>
</dbReference>
<proteinExistence type="predicted"/>
<feature type="DNA-binding region" description="H-T-H motif" evidence="3">
    <location>
        <begin position="25"/>
        <end position="44"/>
    </location>
</feature>
<dbReference type="OrthoDB" id="9812993at2"/>
<organism evidence="5 6">
    <name type="scientific">Pradoshia eiseniae</name>
    <dbReference type="NCBI Taxonomy" id="2064768"/>
    <lineage>
        <taxon>Bacteria</taxon>
        <taxon>Bacillati</taxon>
        <taxon>Bacillota</taxon>
        <taxon>Bacilli</taxon>
        <taxon>Bacillales</taxon>
        <taxon>Bacillaceae</taxon>
        <taxon>Pradoshia</taxon>
    </lineage>
</organism>
<dbReference type="Gene3D" id="1.10.357.10">
    <property type="entry name" value="Tetracycline Repressor, domain 2"/>
    <property type="match status" value="1"/>
</dbReference>
<evidence type="ECO:0000256" key="2">
    <source>
        <dbReference type="ARBA" id="ARBA00023125"/>
    </source>
</evidence>
<dbReference type="SUPFAM" id="SSF46689">
    <property type="entry name" value="Homeodomain-like"/>
    <property type="match status" value="1"/>
</dbReference>
<dbReference type="PROSITE" id="PS01081">
    <property type="entry name" value="HTH_TETR_1"/>
    <property type="match status" value="1"/>
</dbReference>
<dbReference type="EMBL" id="PKOZ01000014">
    <property type="protein sequence ID" value="PQD94105.1"/>
    <property type="molecule type" value="Genomic_DNA"/>
</dbReference>
<evidence type="ECO:0000256" key="3">
    <source>
        <dbReference type="PROSITE-ProRule" id="PRU00335"/>
    </source>
</evidence>
<dbReference type="PROSITE" id="PS50977">
    <property type="entry name" value="HTH_TETR_2"/>
    <property type="match status" value="1"/>
</dbReference>
<dbReference type="AlphaFoldDB" id="A0A2S7MWH1"/>
<evidence type="ECO:0000313" key="6">
    <source>
        <dbReference type="Proteomes" id="UP000239663"/>
    </source>
</evidence>
<feature type="domain" description="HTH tetR-type" evidence="4">
    <location>
        <begin position="2"/>
        <end position="62"/>
    </location>
</feature>
<keyword evidence="1" id="KW-0678">Repressor</keyword>
<dbReference type="PANTHER" id="PTHR43479">
    <property type="entry name" value="ACREF/ENVCD OPERON REPRESSOR-RELATED"/>
    <property type="match status" value="1"/>
</dbReference>
<keyword evidence="6" id="KW-1185">Reference proteome</keyword>
<reference evidence="5 6" key="1">
    <citation type="submission" date="2017-12" db="EMBL/GenBank/DDBJ databases">
        <title>Taxonomic description and draft genome of Pradoshia cofamensis Gen. nov., sp. nov., a thermotolerant bacillale isolated from anterior gut of earthworm Eisenia fetida.</title>
        <authorList>
            <person name="Saha T."/>
            <person name="Chakraborty R."/>
        </authorList>
    </citation>
    <scope>NUCLEOTIDE SEQUENCE [LARGE SCALE GENOMIC DNA]</scope>
    <source>
        <strain evidence="5 6">EAG3</strain>
    </source>
</reference>
<name>A0A2S7MWH1_9BACI</name>
<dbReference type="InterPro" id="IPR023772">
    <property type="entry name" value="DNA-bd_HTH_TetR-type_CS"/>
</dbReference>
<gene>
    <name evidence="5" type="ORF">CYL18_16145</name>
</gene>
<dbReference type="InterPro" id="IPR050624">
    <property type="entry name" value="HTH-type_Tx_Regulator"/>
</dbReference>
<protein>
    <submittedName>
        <fullName evidence="5">TetR family transcriptional regulator</fullName>
    </submittedName>
</protein>
<evidence type="ECO:0000313" key="5">
    <source>
        <dbReference type="EMBL" id="PQD94105.1"/>
    </source>
</evidence>
<evidence type="ECO:0000256" key="1">
    <source>
        <dbReference type="ARBA" id="ARBA00022491"/>
    </source>
</evidence>
<dbReference type="InterPro" id="IPR009057">
    <property type="entry name" value="Homeodomain-like_sf"/>
</dbReference>
<dbReference type="Proteomes" id="UP000239663">
    <property type="component" value="Unassembled WGS sequence"/>
</dbReference>
<comment type="caution">
    <text evidence="5">The sequence shown here is derived from an EMBL/GenBank/DDBJ whole genome shotgun (WGS) entry which is preliminary data.</text>
</comment>
<evidence type="ECO:0000259" key="4">
    <source>
        <dbReference type="PROSITE" id="PS50977"/>
    </source>
</evidence>
<dbReference type="PANTHER" id="PTHR43479:SF22">
    <property type="entry name" value="TRANSCRIPTIONAL REGULATOR, TETR FAMILY"/>
    <property type="match status" value="1"/>
</dbReference>
<dbReference type="InterPro" id="IPR001647">
    <property type="entry name" value="HTH_TetR"/>
</dbReference>
<sequence>MNKRKRHVADVALKLFVEKGIQQTSIQEIIELAKISKGTFYNYFSSKNDCIAEILEGLRYDASQMRLEMQMGKDPKDRQIFIEQISILMKLNEERNLHSVFEAIMSSNEPEHKKLVLHHRFHEIEWLSHRFIDIYGEDIREHALECAILFFGMMQYVMFTVRVSHMPYSVERIVDVLLSHIELIYPSMLNGDKALIDQSSIHFLQSNIDRKDITLNSILETAEYLESQGGLTEEQQDLLSAIVSELKQERIRKCVIQPLLKPLQLTFAQTPLEMQAATFTNMIWYFLKTI</sequence>